<proteinExistence type="predicted"/>
<dbReference type="AlphaFoldDB" id="A0A517TS76"/>
<reference evidence="1 2" key="1">
    <citation type="submission" date="2019-02" db="EMBL/GenBank/DDBJ databases">
        <title>Deep-cultivation of Planctomycetes and their phenomic and genomic characterization uncovers novel biology.</title>
        <authorList>
            <person name="Wiegand S."/>
            <person name="Jogler M."/>
            <person name="Boedeker C."/>
            <person name="Pinto D."/>
            <person name="Vollmers J."/>
            <person name="Rivas-Marin E."/>
            <person name="Kohn T."/>
            <person name="Peeters S.H."/>
            <person name="Heuer A."/>
            <person name="Rast P."/>
            <person name="Oberbeckmann S."/>
            <person name="Bunk B."/>
            <person name="Jeske O."/>
            <person name="Meyerdierks A."/>
            <person name="Storesund J.E."/>
            <person name="Kallscheuer N."/>
            <person name="Luecker S."/>
            <person name="Lage O.M."/>
            <person name="Pohl T."/>
            <person name="Merkel B.J."/>
            <person name="Hornburger P."/>
            <person name="Mueller R.-W."/>
            <person name="Bruemmer F."/>
            <person name="Labrenz M."/>
            <person name="Spormann A.M."/>
            <person name="Op den Camp H."/>
            <person name="Overmann J."/>
            <person name="Amann R."/>
            <person name="Jetten M.S.M."/>
            <person name="Mascher T."/>
            <person name="Medema M.H."/>
            <person name="Devos D.P."/>
            <person name="Kaster A.-K."/>
            <person name="Ovreas L."/>
            <person name="Rohde M."/>
            <person name="Galperin M.Y."/>
            <person name="Jogler C."/>
        </authorList>
    </citation>
    <scope>NUCLEOTIDE SEQUENCE [LARGE SCALE GENOMIC DNA]</scope>
    <source>
        <strain evidence="1 2">I41</strain>
    </source>
</reference>
<keyword evidence="2" id="KW-1185">Reference proteome</keyword>
<name>A0A517TS76_9BACT</name>
<dbReference type="EMBL" id="CP036339">
    <property type="protein sequence ID" value="QDT71225.1"/>
    <property type="molecule type" value="Genomic_DNA"/>
</dbReference>
<dbReference type="KEGG" id="llh:I41_03810"/>
<gene>
    <name evidence="1" type="ORF">I41_03810</name>
</gene>
<sequence>MVAINSTRRQPTNHSTCNVVSFSSLIDRPSDAKGRQSAAFGATRRLSSRVDLQHNHQNEIVNVRIGRWRTLSATPERRIVEVRELACDRVAVLLMHDGARDFRQSYKIWQLYDINGRILASLQTSSDGGFAMFSDYETRQASQLLRNRRGELETVDTWPI</sequence>
<accession>A0A517TS76</accession>
<protein>
    <submittedName>
        <fullName evidence="1">Uncharacterized protein</fullName>
    </submittedName>
</protein>
<dbReference type="Proteomes" id="UP000317909">
    <property type="component" value="Chromosome"/>
</dbReference>
<evidence type="ECO:0000313" key="2">
    <source>
        <dbReference type="Proteomes" id="UP000317909"/>
    </source>
</evidence>
<evidence type="ECO:0000313" key="1">
    <source>
        <dbReference type="EMBL" id="QDT71225.1"/>
    </source>
</evidence>
<organism evidence="1 2">
    <name type="scientific">Lacipirellula limnantheis</name>
    <dbReference type="NCBI Taxonomy" id="2528024"/>
    <lineage>
        <taxon>Bacteria</taxon>
        <taxon>Pseudomonadati</taxon>
        <taxon>Planctomycetota</taxon>
        <taxon>Planctomycetia</taxon>
        <taxon>Pirellulales</taxon>
        <taxon>Lacipirellulaceae</taxon>
        <taxon>Lacipirellula</taxon>
    </lineage>
</organism>